<reference evidence="2" key="1">
    <citation type="submission" date="2010-08" db="EMBL/GenBank/DDBJ databases">
        <authorList>
            <consortium name="Caenorhabditis japonica Sequencing Consortium"/>
            <person name="Wilson R.K."/>
        </authorList>
    </citation>
    <scope>NUCLEOTIDE SEQUENCE [LARGE SCALE GENOMIC DNA]</scope>
    <source>
        <strain evidence="2">DF5081</strain>
    </source>
</reference>
<dbReference type="PANTHER" id="PTHR43544">
    <property type="entry name" value="SHORT-CHAIN DEHYDROGENASE/REDUCTASE"/>
    <property type="match status" value="1"/>
</dbReference>
<dbReference type="Proteomes" id="UP000005237">
    <property type="component" value="Unassembled WGS sequence"/>
</dbReference>
<evidence type="ECO:0008006" key="3">
    <source>
        <dbReference type="Google" id="ProtNLM"/>
    </source>
</evidence>
<proteinExistence type="predicted"/>
<dbReference type="SUPFAM" id="SSF51735">
    <property type="entry name" value="NAD(P)-binding Rossmann-fold domains"/>
    <property type="match status" value="1"/>
</dbReference>
<evidence type="ECO:0000313" key="2">
    <source>
        <dbReference type="Proteomes" id="UP000005237"/>
    </source>
</evidence>
<protein>
    <recommendedName>
        <fullName evidence="3">C-factor</fullName>
    </recommendedName>
</protein>
<dbReference type="EnsemblMetazoa" id="CJA40150b.1">
    <property type="protein sequence ID" value="CJA40150b.1"/>
    <property type="gene ID" value="WBGene00215998"/>
</dbReference>
<reference evidence="1" key="2">
    <citation type="submission" date="2022-06" db="UniProtKB">
        <authorList>
            <consortium name="EnsemblMetazoa"/>
        </authorList>
    </citation>
    <scope>IDENTIFICATION</scope>
    <source>
        <strain evidence="1">DF5081</strain>
    </source>
</reference>
<dbReference type="GO" id="GO:0016491">
    <property type="term" value="F:oxidoreductase activity"/>
    <property type="evidence" value="ECO:0007669"/>
    <property type="project" value="TreeGrafter"/>
</dbReference>
<dbReference type="PANTHER" id="PTHR43544:SF35">
    <property type="entry name" value="C-FACTOR-RELATED"/>
    <property type="match status" value="1"/>
</dbReference>
<dbReference type="GO" id="GO:0005737">
    <property type="term" value="C:cytoplasm"/>
    <property type="evidence" value="ECO:0007669"/>
    <property type="project" value="TreeGrafter"/>
</dbReference>
<accession>A0A8R1ER62</accession>
<name>A0A8R1ER62_CAEJA</name>
<dbReference type="InterPro" id="IPR036291">
    <property type="entry name" value="NAD(P)-bd_dom_sf"/>
</dbReference>
<dbReference type="AlphaFoldDB" id="A0A8R1ER62"/>
<keyword evidence="2" id="KW-1185">Reference proteome</keyword>
<dbReference type="Pfam" id="PF00106">
    <property type="entry name" value="adh_short"/>
    <property type="match status" value="1"/>
</dbReference>
<sequence>QFDVNTISVVLVTQKFIPLLTAAAAKVGGDQLSVSRSAVITISSILGSIGENTLGSTYIQTLAYRMSKTAVNQFTKTFAIDLKDDHILAVNFCPGWVQTDMGGQKAESTVEQSTSELVASFAKLGNEHNGGYYKRDLTPHLF</sequence>
<dbReference type="PRINTS" id="PR00081">
    <property type="entry name" value="GDHRDH"/>
</dbReference>
<organism evidence="1 2">
    <name type="scientific">Caenorhabditis japonica</name>
    <dbReference type="NCBI Taxonomy" id="281687"/>
    <lineage>
        <taxon>Eukaryota</taxon>
        <taxon>Metazoa</taxon>
        <taxon>Ecdysozoa</taxon>
        <taxon>Nematoda</taxon>
        <taxon>Chromadorea</taxon>
        <taxon>Rhabditida</taxon>
        <taxon>Rhabditina</taxon>
        <taxon>Rhabditomorpha</taxon>
        <taxon>Rhabditoidea</taxon>
        <taxon>Rhabditidae</taxon>
        <taxon>Peloderinae</taxon>
        <taxon>Caenorhabditis</taxon>
    </lineage>
</organism>
<evidence type="ECO:0000313" key="1">
    <source>
        <dbReference type="EnsemblMetazoa" id="CJA40150b.1"/>
    </source>
</evidence>
<dbReference type="InterPro" id="IPR051468">
    <property type="entry name" value="Fungal_SecMetab_SDRs"/>
</dbReference>
<dbReference type="InterPro" id="IPR002347">
    <property type="entry name" value="SDR_fam"/>
</dbReference>
<dbReference type="Gene3D" id="3.40.50.720">
    <property type="entry name" value="NAD(P)-binding Rossmann-like Domain"/>
    <property type="match status" value="1"/>
</dbReference>